<evidence type="ECO:0000256" key="3">
    <source>
        <dbReference type="ARBA" id="ARBA00022729"/>
    </source>
</evidence>
<dbReference type="InterPro" id="IPR001119">
    <property type="entry name" value="SLH_dom"/>
</dbReference>
<dbReference type="InterPro" id="IPR029045">
    <property type="entry name" value="ClpP/crotonase-like_dom_sf"/>
</dbReference>
<accession>A0A4R6TTB8</accession>
<dbReference type="Proteomes" id="UP000295632">
    <property type="component" value="Unassembled WGS sequence"/>
</dbReference>
<sequence length="645" mass="69635">MRGYWRAALLFATLFVAFLPQWVAAEDQSLEQVRTYVEDYYVDQVDASVLGRDSIKEIMAGLDQYSVYFTPQEFSSFVGSIDRAMSGIGVSVAQHESGLMLLEVFESTPAAKAGLKASDVITTVDGVTLAGKSMEEATSLLAGEAGTTVNVTVQRPGSEARLSFTIVRDKITIPTVESTRLGGNIGYFHLYSFNEHSAQELKQAMETLGPVKHYIVDIRDNGGGYLNAAQEVAGLFPGVMEVMMTEDSTGFQDILFSTKQDKTLNAPAFLVVNNQSASASEVLAAAVKEQGEEAAVYGTQTFGKGTVQTIFPLDNGGVIKLTVARFFSPEGKPIDQVGVTPDVETAPGKELDIAHRDALIKTNGLETTTVDKKTLDEGEGLAIVSKEPANWSLFSKEKVSLVKLGGKDTAFTLEPLSLSSLAVIPETKLSESDYFLGVEGEKAAVIDVKSPTTQASGRAPFLDVKDGRYFTDAIRVLANEKMIIGTGNQYYQPGKSATRAEVAKMLANALKLKSPEVRSSRYADVKSTSYYADELAALVEHNVLNGNQRYFRPDDTLSRGDLAVWIQKAFDLNRKGSAPFRDILPRSPYESAVNALYGASIVNGTGDGEFSPRRSVSRGEAAAMLYRALSSQASAPAITDIRLVP</sequence>
<reference evidence="10 11" key="1">
    <citation type="submission" date="2019-03" db="EMBL/GenBank/DDBJ databases">
        <title>Genomic Encyclopedia of Type Strains, Phase IV (KMG-IV): sequencing the most valuable type-strain genomes for metagenomic binning, comparative biology and taxonomic classification.</title>
        <authorList>
            <person name="Goeker M."/>
        </authorList>
    </citation>
    <scope>NUCLEOTIDE SEQUENCE [LARGE SCALE GENOMIC DNA]</scope>
    <source>
        <strain evidence="10 11">DSM 28697</strain>
    </source>
</reference>
<comment type="caution">
    <text evidence="10">The sequence shown here is derived from an EMBL/GenBank/DDBJ whole genome shotgun (WGS) entry which is preliminary data.</text>
</comment>
<dbReference type="Pfam" id="PF00395">
    <property type="entry name" value="SLH"/>
    <property type="match status" value="3"/>
</dbReference>
<dbReference type="InterPro" id="IPR036034">
    <property type="entry name" value="PDZ_sf"/>
</dbReference>
<evidence type="ECO:0000313" key="10">
    <source>
        <dbReference type="EMBL" id="TDQ36910.1"/>
    </source>
</evidence>
<dbReference type="InterPro" id="IPR005151">
    <property type="entry name" value="Tail-specific_protease"/>
</dbReference>
<feature type="signal peptide" evidence="7">
    <location>
        <begin position="1"/>
        <end position="25"/>
    </location>
</feature>
<evidence type="ECO:0000256" key="5">
    <source>
        <dbReference type="ARBA" id="ARBA00022825"/>
    </source>
</evidence>
<comment type="similarity">
    <text evidence="1 6">Belongs to the peptidase S41A family.</text>
</comment>
<dbReference type="FunFam" id="2.30.42.10:FF:000063">
    <property type="entry name" value="Peptidase, S41 family"/>
    <property type="match status" value="1"/>
</dbReference>
<proteinExistence type="inferred from homology"/>
<dbReference type="Gene3D" id="2.30.42.10">
    <property type="match status" value="1"/>
</dbReference>
<dbReference type="Gene3D" id="3.90.226.10">
    <property type="entry name" value="2-enoyl-CoA Hydratase, Chain A, domain 1"/>
    <property type="match status" value="1"/>
</dbReference>
<feature type="domain" description="SLH" evidence="9">
    <location>
        <begin position="576"/>
        <end position="639"/>
    </location>
</feature>
<keyword evidence="2 6" id="KW-0645">Protease</keyword>
<dbReference type="CDD" id="cd07560">
    <property type="entry name" value="Peptidase_S41_CPP"/>
    <property type="match status" value="1"/>
</dbReference>
<evidence type="ECO:0000256" key="2">
    <source>
        <dbReference type="ARBA" id="ARBA00022670"/>
    </source>
</evidence>
<dbReference type="InterPro" id="IPR004447">
    <property type="entry name" value="Peptidase_S41A"/>
</dbReference>
<protein>
    <submittedName>
        <fullName evidence="10">C-terminal peptidase prc</fullName>
    </submittedName>
</protein>
<dbReference type="InterPro" id="IPR001478">
    <property type="entry name" value="PDZ"/>
</dbReference>
<evidence type="ECO:0000256" key="1">
    <source>
        <dbReference type="ARBA" id="ARBA00009179"/>
    </source>
</evidence>
<dbReference type="Gene3D" id="3.30.750.44">
    <property type="match status" value="1"/>
</dbReference>
<dbReference type="GO" id="GO:0006508">
    <property type="term" value="P:proteolysis"/>
    <property type="evidence" value="ECO:0007669"/>
    <property type="project" value="UniProtKB-KW"/>
</dbReference>
<keyword evidence="11" id="KW-1185">Reference proteome</keyword>
<evidence type="ECO:0000259" key="8">
    <source>
        <dbReference type="PROSITE" id="PS50106"/>
    </source>
</evidence>
<dbReference type="GO" id="GO:0008236">
    <property type="term" value="F:serine-type peptidase activity"/>
    <property type="evidence" value="ECO:0007669"/>
    <property type="project" value="UniProtKB-KW"/>
</dbReference>
<evidence type="ECO:0000256" key="6">
    <source>
        <dbReference type="RuleBase" id="RU004404"/>
    </source>
</evidence>
<evidence type="ECO:0000313" key="11">
    <source>
        <dbReference type="Proteomes" id="UP000295632"/>
    </source>
</evidence>
<dbReference type="SUPFAM" id="SSF52096">
    <property type="entry name" value="ClpP/crotonase"/>
    <property type="match status" value="1"/>
</dbReference>
<dbReference type="SMART" id="SM00228">
    <property type="entry name" value="PDZ"/>
    <property type="match status" value="1"/>
</dbReference>
<feature type="domain" description="PDZ" evidence="8">
    <location>
        <begin position="78"/>
        <end position="141"/>
    </location>
</feature>
<dbReference type="PROSITE" id="PS50106">
    <property type="entry name" value="PDZ"/>
    <property type="match status" value="1"/>
</dbReference>
<dbReference type="PANTHER" id="PTHR32060:SF22">
    <property type="entry name" value="CARBOXYL-TERMINAL-PROCESSING PEPTIDASE 3, CHLOROPLASTIC"/>
    <property type="match status" value="1"/>
</dbReference>
<keyword evidence="4 6" id="KW-0378">Hydrolase</keyword>
<dbReference type="RefSeq" id="WP_166639346.1">
    <property type="nucleotide sequence ID" value="NZ_SNYJ01000015.1"/>
</dbReference>
<evidence type="ECO:0000256" key="7">
    <source>
        <dbReference type="SAM" id="SignalP"/>
    </source>
</evidence>
<dbReference type="CDD" id="cd06782">
    <property type="entry name" value="cpPDZ_CPP-like"/>
    <property type="match status" value="1"/>
</dbReference>
<dbReference type="EMBL" id="SNYJ01000015">
    <property type="protein sequence ID" value="TDQ36910.1"/>
    <property type="molecule type" value="Genomic_DNA"/>
</dbReference>
<dbReference type="AlphaFoldDB" id="A0A4R6TTB8"/>
<keyword evidence="5 6" id="KW-0720">Serine protease</keyword>
<name>A0A4R6TTB8_9BACI</name>
<organism evidence="10 11">
    <name type="scientific">Aureibacillus halotolerans</name>
    <dbReference type="NCBI Taxonomy" id="1508390"/>
    <lineage>
        <taxon>Bacteria</taxon>
        <taxon>Bacillati</taxon>
        <taxon>Bacillota</taxon>
        <taxon>Bacilli</taxon>
        <taxon>Bacillales</taxon>
        <taxon>Bacillaceae</taxon>
        <taxon>Aureibacillus</taxon>
    </lineage>
</organism>
<dbReference type="SUPFAM" id="SSF50156">
    <property type="entry name" value="PDZ domain-like"/>
    <property type="match status" value="1"/>
</dbReference>
<dbReference type="NCBIfam" id="TIGR00225">
    <property type="entry name" value="prc"/>
    <property type="match status" value="1"/>
</dbReference>
<evidence type="ECO:0000256" key="4">
    <source>
        <dbReference type="ARBA" id="ARBA00022801"/>
    </source>
</evidence>
<feature type="chain" id="PRO_5020714829" evidence="7">
    <location>
        <begin position="26"/>
        <end position="645"/>
    </location>
</feature>
<dbReference type="Pfam" id="PF13180">
    <property type="entry name" value="PDZ_2"/>
    <property type="match status" value="1"/>
</dbReference>
<feature type="domain" description="SLH" evidence="9">
    <location>
        <begin position="457"/>
        <end position="520"/>
    </location>
</feature>
<evidence type="ECO:0000259" key="9">
    <source>
        <dbReference type="PROSITE" id="PS51272"/>
    </source>
</evidence>
<dbReference type="SMART" id="SM00245">
    <property type="entry name" value="TSPc"/>
    <property type="match status" value="1"/>
</dbReference>
<gene>
    <name evidence="10" type="ORF">EV213_1153</name>
</gene>
<dbReference type="PANTHER" id="PTHR32060">
    <property type="entry name" value="TAIL-SPECIFIC PROTEASE"/>
    <property type="match status" value="1"/>
</dbReference>
<dbReference type="Pfam" id="PF03572">
    <property type="entry name" value="Peptidase_S41"/>
    <property type="match status" value="1"/>
</dbReference>
<dbReference type="PROSITE" id="PS51272">
    <property type="entry name" value="SLH"/>
    <property type="match status" value="2"/>
</dbReference>
<dbReference type="GO" id="GO:0004175">
    <property type="term" value="F:endopeptidase activity"/>
    <property type="evidence" value="ECO:0007669"/>
    <property type="project" value="TreeGrafter"/>
</dbReference>
<keyword evidence="3 7" id="KW-0732">Signal</keyword>